<sequence length="357" mass="39918">MTTLVASAYPHTLSSSHGSLRQLRWLVAHGRRRRCHDVCQGNKQQQSSNNRAAVYGSLPPGMVVPPLVSFTVQIEAVRRWHEIEKAIMRLVNHLVTCTCAIQAGDYIAMAGSLSDAREILTKIPTHIGIGRVLAIFTDALSERLFPMFPNLALPPPLPRTKQRDLFRGFYEVGPYLKFPHFIANRAILKAFESYGIVHVIDFILMDDVQWPPPLAIEDHDELCDVGIPLAEFAWSCNVPFSFRGIARDQIDCLCPWMLHTIPSEAIAINAMIQLHRLLVDQNTTMAVSSSVPIDIVLDLIASLNPKVFTEADHNMLSLLERFNNSLFYYAVMFDSLEAASCHVRGNVPGNPLIEALL</sequence>
<evidence type="ECO:0000313" key="4">
    <source>
        <dbReference type="EnsemblPlants" id="LPERR05G22320.1"/>
    </source>
</evidence>
<comment type="similarity">
    <text evidence="3">Belongs to the GRAS family.</text>
</comment>
<dbReference type="AlphaFoldDB" id="A0A0D9WK15"/>
<keyword evidence="2" id="KW-0804">Transcription</keyword>
<feature type="region of interest" description="Leucine repeat II (LRII)" evidence="3">
    <location>
        <begin position="224"/>
        <end position="256"/>
    </location>
</feature>
<feature type="short sequence motif" description="VHIID" evidence="3">
    <location>
        <begin position="197"/>
        <end position="201"/>
    </location>
</feature>
<dbReference type="PROSITE" id="PS50985">
    <property type="entry name" value="GRAS"/>
    <property type="match status" value="1"/>
</dbReference>
<reference evidence="4" key="3">
    <citation type="submission" date="2015-04" db="UniProtKB">
        <authorList>
            <consortium name="EnsemblPlants"/>
        </authorList>
    </citation>
    <scope>IDENTIFICATION</scope>
</reference>
<proteinExistence type="inferred from homology"/>
<evidence type="ECO:0000256" key="1">
    <source>
        <dbReference type="ARBA" id="ARBA00023015"/>
    </source>
</evidence>
<dbReference type="Proteomes" id="UP000032180">
    <property type="component" value="Chromosome 5"/>
</dbReference>
<dbReference type="HOGENOM" id="CLU_011924_0_3_1"/>
<dbReference type="EnsemblPlants" id="LPERR05G22320.1">
    <property type="protein sequence ID" value="LPERR05G22320.1"/>
    <property type="gene ID" value="LPERR05G22320"/>
</dbReference>
<reference evidence="4 5" key="1">
    <citation type="submission" date="2012-08" db="EMBL/GenBank/DDBJ databases">
        <title>Oryza genome evolution.</title>
        <authorList>
            <person name="Wing R.A."/>
        </authorList>
    </citation>
    <scope>NUCLEOTIDE SEQUENCE</scope>
</reference>
<reference evidence="5" key="2">
    <citation type="submission" date="2013-12" db="EMBL/GenBank/DDBJ databases">
        <authorList>
            <person name="Yu Y."/>
            <person name="Lee S."/>
            <person name="de Baynast K."/>
            <person name="Wissotski M."/>
            <person name="Liu L."/>
            <person name="Talag J."/>
            <person name="Goicoechea J."/>
            <person name="Angelova A."/>
            <person name="Jetty R."/>
            <person name="Kudrna D."/>
            <person name="Golser W."/>
            <person name="Rivera L."/>
            <person name="Zhang J."/>
            <person name="Wing R."/>
        </authorList>
    </citation>
    <scope>NUCLEOTIDE SEQUENCE</scope>
</reference>
<feature type="short sequence motif" description="LXXLL motif" evidence="3">
    <location>
        <begin position="274"/>
        <end position="278"/>
    </location>
</feature>
<dbReference type="PANTHER" id="PTHR31636">
    <property type="entry name" value="OSJNBA0084A10.13 PROTEIN-RELATED"/>
    <property type="match status" value="1"/>
</dbReference>
<dbReference type="InterPro" id="IPR005202">
    <property type="entry name" value="TF_GRAS"/>
</dbReference>
<dbReference type="eggNOG" id="ENOG502QPMG">
    <property type="taxonomic scope" value="Eukaryota"/>
</dbReference>
<evidence type="ECO:0000256" key="3">
    <source>
        <dbReference type="PROSITE-ProRule" id="PRU01191"/>
    </source>
</evidence>
<accession>A0A0D9WK15</accession>
<keyword evidence="1" id="KW-0805">Transcription regulation</keyword>
<comment type="caution">
    <text evidence="3">Lacks conserved residue(s) required for the propagation of feature annotation.</text>
</comment>
<evidence type="ECO:0000313" key="5">
    <source>
        <dbReference type="Proteomes" id="UP000032180"/>
    </source>
</evidence>
<organism evidence="4 5">
    <name type="scientific">Leersia perrieri</name>
    <dbReference type="NCBI Taxonomy" id="77586"/>
    <lineage>
        <taxon>Eukaryota</taxon>
        <taxon>Viridiplantae</taxon>
        <taxon>Streptophyta</taxon>
        <taxon>Embryophyta</taxon>
        <taxon>Tracheophyta</taxon>
        <taxon>Spermatophyta</taxon>
        <taxon>Magnoliopsida</taxon>
        <taxon>Liliopsida</taxon>
        <taxon>Poales</taxon>
        <taxon>Poaceae</taxon>
        <taxon>BOP clade</taxon>
        <taxon>Oryzoideae</taxon>
        <taxon>Oryzeae</taxon>
        <taxon>Oryzinae</taxon>
        <taxon>Leersia</taxon>
    </lineage>
</organism>
<protein>
    <submittedName>
        <fullName evidence="4">Uncharacterized protein</fullName>
    </submittedName>
</protein>
<feature type="region of interest" description="SAW" evidence="3">
    <location>
        <position position="357"/>
    </location>
</feature>
<dbReference type="STRING" id="77586.A0A0D9WK15"/>
<evidence type="ECO:0000256" key="2">
    <source>
        <dbReference type="ARBA" id="ARBA00023163"/>
    </source>
</evidence>
<dbReference type="Pfam" id="PF03514">
    <property type="entry name" value="GRAS"/>
    <property type="match status" value="2"/>
</dbReference>
<dbReference type="Gramene" id="LPERR05G22320.1">
    <property type="protein sequence ID" value="LPERR05G22320.1"/>
    <property type="gene ID" value="LPERR05G22320"/>
</dbReference>
<name>A0A0D9WK15_9ORYZ</name>
<keyword evidence="5" id="KW-1185">Reference proteome</keyword>